<keyword evidence="2 4" id="KW-0863">Zinc-finger</keyword>
<dbReference type="Gene3D" id="3.30.40.10">
    <property type="entry name" value="Zinc/RING finger domain, C3HC4 (zinc finger)"/>
    <property type="match status" value="1"/>
</dbReference>
<organism evidence="7 8">
    <name type="scientific">Fusarium venenatum</name>
    <dbReference type="NCBI Taxonomy" id="56646"/>
    <lineage>
        <taxon>Eukaryota</taxon>
        <taxon>Fungi</taxon>
        <taxon>Dikarya</taxon>
        <taxon>Ascomycota</taxon>
        <taxon>Pezizomycotina</taxon>
        <taxon>Sordariomycetes</taxon>
        <taxon>Hypocreomycetidae</taxon>
        <taxon>Hypocreales</taxon>
        <taxon>Nectriaceae</taxon>
        <taxon>Fusarium</taxon>
    </lineage>
</organism>
<dbReference type="PANTHER" id="PTHR10782">
    <property type="entry name" value="ZINC FINGER MIZ DOMAIN-CONTAINING PROTEIN"/>
    <property type="match status" value="1"/>
</dbReference>
<accession>A0A2L2TZZ2</accession>
<feature type="region of interest" description="Disordered" evidence="5">
    <location>
        <begin position="221"/>
        <end position="253"/>
    </location>
</feature>
<feature type="region of interest" description="Disordered" evidence="5">
    <location>
        <begin position="600"/>
        <end position="626"/>
    </location>
</feature>
<dbReference type="GO" id="GO:0061665">
    <property type="term" value="F:SUMO ligase activity"/>
    <property type="evidence" value="ECO:0007669"/>
    <property type="project" value="TreeGrafter"/>
</dbReference>
<sequence>MPKSSKQNQSKTVSPPDSLQIASSNATLNTFLGGHTWSWMTGGSAVVTNPRPAPVASSNSRKRNKKRKASDTAPPTHNDNDIERDNVSPVQSSEQPPGARETTIAPTVLPSPALTDAPSPNGSNQVDHINPDSSAHVETVGPGRPVSDSNMRRGDFVHVAINTNQLNHAPTTFAQAESSFPRQAHGAEITTLSAVTNPTTTVQPLQRSNVSFGVDNIQYGSTELSTSSPRVHPRPSSIDSERRAKRPRVQGGSTSELIADQEVCQYWSQVIQSRIEQLQNDKLFNNNNNNNNNVEGPRYAILRDACQSEDFIFIAFHQALCAWTLNKEPIHVVFNGLVDPDTLDRAFEIMQTIVRRNELMSVPHLQWFANFPTPISDFSRAFPGSAAAKEISAFLIRMATHWHTLLRNVQARNYPLIAYEVIGILQCRFYGLQSMLFTMSRRVLNVNDGLTANALNEIFRQDRCDENTFEARGEHPEVMRIQREAVVMKYKRVMSSRPSVSSNTTVSPVVGQNPPVIERNRQQPVARPPLATNVSSHATNVAAPPVPLPNFDAVAARASIGGPAATNPMPINQAFSQGSRGLQGARRPNHLHIQTETPAVPPFTAHTSQSPLAQPLTLPRSSNAGSPVMLQQNQALQSNGQVRTPVLPSNSLLPQRRANSFAFPSPGPPGAQNTNTHNPSVHPHSPGFQQARGPAQMTSPHHTQTVQSPQHPPVYPATSPPRRVSVSQNLNYAVQTTNPPTVPYQVPVTANSSHQMLPVQQIPSAEYPPSPHADSSLQIGLYQIEVRSPRRVPSHPGTGRFYQFVKQLVYEPVHLEPARSLRRLPFTVPEDYMRQLTRKIEGTGLPFCYYSEGSYRCRLRMCMLPEAQPDPKEHDWVVTATSWPSYIFFVLNNKQLELRRKQHFGKDQPVELTDFLLKGENHLRISYPPVNQNNTSGFKYFIAIEIVETISHDAVCNMIKSIRRCSPDQTMARIKRRLQPSDSDDIIIEDETLTISLADPFSATRFKDPVRGSQCKHLECFDLETWLQTRPPKPEQIGGGPKQQGGEPSMVDVWRCPICSLDARPSSLWIDGYFAGVRRSLIGIGDMRTKSISVTANGRWAPVLAADDTDDENTPAPQPRNTVNGNAVKQPRPSVTTAPTVIEILDDDDDD</sequence>
<feature type="compositionally biased region" description="Polar residues" evidence="5">
    <location>
        <begin position="1119"/>
        <end position="1139"/>
    </location>
</feature>
<dbReference type="GO" id="GO:0016925">
    <property type="term" value="P:protein sumoylation"/>
    <property type="evidence" value="ECO:0007669"/>
    <property type="project" value="TreeGrafter"/>
</dbReference>
<dbReference type="AlphaFoldDB" id="A0A2L2TZZ2"/>
<name>A0A2L2TZZ2_9HYPO</name>
<feature type="compositionally biased region" description="Polar residues" evidence="5">
    <location>
        <begin position="696"/>
        <end position="709"/>
    </location>
</feature>
<reference evidence="8" key="1">
    <citation type="submission" date="2014-10" db="EMBL/GenBank/DDBJ databases">
        <authorList>
            <person name="King R."/>
        </authorList>
    </citation>
    <scope>NUCLEOTIDE SEQUENCE [LARGE SCALE GENOMIC DNA]</scope>
    <source>
        <strain evidence="8">A3/5</strain>
    </source>
</reference>
<evidence type="ECO:0000313" key="7">
    <source>
        <dbReference type="EMBL" id="CEI66915.1"/>
    </source>
</evidence>
<feature type="compositionally biased region" description="Polar residues" evidence="5">
    <location>
        <begin position="118"/>
        <end position="133"/>
    </location>
</feature>
<dbReference type="GO" id="GO:0000785">
    <property type="term" value="C:chromatin"/>
    <property type="evidence" value="ECO:0007669"/>
    <property type="project" value="TreeGrafter"/>
</dbReference>
<dbReference type="EMBL" id="LN649229">
    <property type="protein sequence ID" value="CEI66915.1"/>
    <property type="molecule type" value="Genomic_DNA"/>
</dbReference>
<feature type="region of interest" description="Disordered" evidence="5">
    <location>
        <begin position="1106"/>
        <end position="1151"/>
    </location>
</feature>
<dbReference type="Pfam" id="PF02891">
    <property type="entry name" value="zf-MIZ"/>
    <property type="match status" value="1"/>
</dbReference>
<dbReference type="InterPro" id="IPR013083">
    <property type="entry name" value="Znf_RING/FYVE/PHD"/>
</dbReference>
<evidence type="ECO:0000256" key="5">
    <source>
        <dbReference type="SAM" id="MobiDB-lite"/>
    </source>
</evidence>
<keyword evidence="3" id="KW-0862">Zinc</keyword>
<evidence type="ECO:0000259" key="6">
    <source>
        <dbReference type="PROSITE" id="PS51044"/>
    </source>
</evidence>
<dbReference type="PANTHER" id="PTHR10782:SF4">
    <property type="entry name" value="TONALLI, ISOFORM E"/>
    <property type="match status" value="1"/>
</dbReference>
<feature type="compositionally biased region" description="Pro residues" evidence="5">
    <location>
        <begin position="710"/>
        <end position="719"/>
    </location>
</feature>
<evidence type="ECO:0000256" key="4">
    <source>
        <dbReference type="PROSITE-ProRule" id="PRU00452"/>
    </source>
</evidence>
<keyword evidence="1" id="KW-0479">Metal-binding</keyword>
<feature type="region of interest" description="Disordered" evidence="5">
    <location>
        <begin position="658"/>
        <end position="723"/>
    </location>
</feature>
<dbReference type="Proteomes" id="UP000245910">
    <property type="component" value="Chromosome I"/>
</dbReference>
<keyword evidence="8" id="KW-1185">Reference proteome</keyword>
<protein>
    <recommendedName>
        <fullName evidence="6">SP-RING-type domain-containing protein</fullName>
    </recommendedName>
</protein>
<dbReference type="GO" id="GO:0008270">
    <property type="term" value="F:zinc ion binding"/>
    <property type="evidence" value="ECO:0007669"/>
    <property type="project" value="UniProtKB-KW"/>
</dbReference>
<feature type="region of interest" description="Disordered" evidence="5">
    <location>
        <begin position="1"/>
        <end position="151"/>
    </location>
</feature>
<dbReference type="PROSITE" id="PS51044">
    <property type="entry name" value="ZF_SP_RING"/>
    <property type="match status" value="1"/>
</dbReference>
<feature type="compositionally biased region" description="Polar residues" evidence="5">
    <location>
        <begin position="1"/>
        <end position="30"/>
    </location>
</feature>
<feature type="domain" description="SP-RING-type" evidence="6">
    <location>
        <begin position="982"/>
        <end position="1083"/>
    </location>
</feature>
<proteinExistence type="predicted"/>
<evidence type="ECO:0000256" key="2">
    <source>
        <dbReference type="ARBA" id="ARBA00022771"/>
    </source>
</evidence>
<dbReference type="STRING" id="56646.A0A2L2TZZ2"/>
<dbReference type="InterPro" id="IPR004181">
    <property type="entry name" value="Znf_MIZ"/>
</dbReference>
<dbReference type="OrthoDB" id="27975at2759"/>
<evidence type="ECO:0000313" key="8">
    <source>
        <dbReference type="Proteomes" id="UP000245910"/>
    </source>
</evidence>
<evidence type="ECO:0000256" key="3">
    <source>
        <dbReference type="ARBA" id="ARBA00022833"/>
    </source>
</evidence>
<evidence type="ECO:0000256" key="1">
    <source>
        <dbReference type="ARBA" id="ARBA00022723"/>
    </source>
</evidence>